<evidence type="ECO:0000256" key="13">
    <source>
        <dbReference type="RuleBase" id="RU000454"/>
    </source>
</evidence>
<feature type="active site" evidence="11">
    <location>
        <position position="288"/>
    </location>
</feature>
<keyword evidence="7 13" id="KW-0378">Hydrolase</keyword>
<dbReference type="InterPro" id="IPR034164">
    <property type="entry name" value="Pepsin-like_dom"/>
</dbReference>
<dbReference type="FunFam" id="2.40.70.10:FF:000085">
    <property type="entry name" value="Aspartic-type endopeptidase (CtsD), putative"/>
    <property type="match status" value="1"/>
</dbReference>
<evidence type="ECO:0000256" key="8">
    <source>
        <dbReference type="ARBA" id="ARBA00023136"/>
    </source>
</evidence>
<evidence type="ECO:0000313" key="18">
    <source>
        <dbReference type="Proteomes" id="UP001203852"/>
    </source>
</evidence>
<dbReference type="FunFam" id="2.40.70.10:FF:000060">
    <property type="entry name" value="Aspartic-type endopeptidase ctsD"/>
    <property type="match status" value="1"/>
</dbReference>
<feature type="region of interest" description="Disordered" evidence="14">
    <location>
        <begin position="393"/>
        <end position="475"/>
    </location>
</feature>
<evidence type="ECO:0000256" key="7">
    <source>
        <dbReference type="ARBA" id="ARBA00022801"/>
    </source>
</evidence>
<dbReference type="PANTHER" id="PTHR47966">
    <property type="entry name" value="BETA-SITE APP-CLEAVING ENZYME, ISOFORM A-RELATED"/>
    <property type="match status" value="1"/>
</dbReference>
<dbReference type="InterPro" id="IPR033121">
    <property type="entry name" value="PEPTIDASE_A1"/>
</dbReference>
<evidence type="ECO:0000256" key="5">
    <source>
        <dbReference type="ARBA" id="ARBA00022729"/>
    </source>
</evidence>
<feature type="domain" description="Peptidase A1" evidence="16">
    <location>
        <begin position="88"/>
        <end position="392"/>
    </location>
</feature>
<dbReference type="PROSITE" id="PS00141">
    <property type="entry name" value="ASP_PROTEASE"/>
    <property type="match status" value="2"/>
</dbReference>
<comment type="subcellular location">
    <subcellularLocation>
        <location evidence="1">Cell membrane</location>
    </subcellularLocation>
</comment>
<reference evidence="17" key="1">
    <citation type="journal article" date="2022" name="bioRxiv">
        <title>Deciphering the potential niche of two novel black yeast fungi from a biological soil crust based on their genomes, phenotypes, and melanin regulation.</title>
        <authorList>
            <consortium name="DOE Joint Genome Institute"/>
            <person name="Carr E.C."/>
            <person name="Barton Q."/>
            <person name="Grambo S."/>
            <person name="Sullivan M."/>
            <person name="Renfro C.M."/>
            <person name="Kuo A."/>
            <person name="Pangilinan J."/>
            <person name="Lipzen A."/>
            <person name="Keymanesh K."/>
            <person name="Savage E."/>
            <person name="Barry K."/>
            <person name="Grigoriev I.V."/>
            <person name="Riekhof W.R."/>
            <person name="Harris S.S."/>
        </authorList>
    </citation>
    <scope>NUCLEOTIDE SEQUENCE</scope>
    <source>
        <strain evidence="17">JF 03-4F</strain>
    </source>
</reference>
<feature type="compositionally biased region" description="Low complexity" evidence="14">
    <location>
        <begin position="397"/>
        <end position="470"/>
    </location>
</feature>
<comment type="similarity">
    <text evidence="2 13">Belongs to the peptidase A1 family.</text>
</comment>
<feature type="active site" evidence="11">
    <location>
        <position position="106"/>
    </location>
</feature>
<evidence type="ECO:0000256" key="6">
    <source>
        <dbReference type="ARBA" id="ARBA00022750"/>
    </source>
</evidence>
<evidence type="ECO:0000256" key="1">
    <source>
        <dbReference type="ARBA" id="ARBA00004236"/>
    </source>
</evidence>
<dbReference type="InterPro" id="IPR001969">
    <property type="entry name" value="Aspartic_peptidase_AS"/>
</dbReference>
<dbReference type="Pfam" id="PF00026">
    <property type="entry name" value="Asp"/>
    <property type="match status" value="1"/>
</dbReference>
<evidence type="ECO:0000256" key="4">
    <source>
        <dbReference type="ARBA" id="ARBA00022670"/>
    </source>
</evidence>
<dbReference type="AlphaFoldDB" id="A0AAN6IGJ0"/>
<dbReference type="PRINTS" id="PR00792">
    <property type="entry name" value="PEPSIN"/>
</dbReference>
<keyword evidence="4 13" id="KW-0645">Protease</keyword>
<evidence type="ECO:0000256" key="11">
    <source>
        <dbReference type="PIRSR" id="PIRSR601461-1"/>
    </source>
</evidence>
<comment type="caution">
    <text evidence="17">The sequence shown here is derived from an EMBL/GenBank/DDBJ whole genome shotgun (WGS) entry which is preliminary data.</text>
</comment>
<evidence type="ECO:0000256" key="3">
    <source>
        <dbReference type="ARBA" id="ARBA00022475"/>
    </source>
</evidence>
<evidence type="ECO:0000256" key="10">
    <source>
        <dbReference type="ARBA" id="ARBA00023288"/>
    </source>
</evidence>
<evidence type="ECO:0000256" key="12">
    <source>
        <dbReference type="PIRSR" id="PIRSR601461-2"/>
    </source>
</evidence>
<evidence type="ECO:0000259" key="16">
    <source>
        <dbReference type="PROSITE" id="PS51767"/>
    </source>
</evidence>
<dbReference type="GO" id="GO:0004190">
    <property type="term" value="F:aspartic-type endopeptidase activity"/>
    <property type="evidence" value="ECO:0007669"/>
    <property type="project" value="UniProtKB-KW"/>
</dbReference>
<evidence type="ECO:0000256" key="15">
    <source>
        <dbReference type="SAM" id="SignalP"/>
    </source>
</evidence>
<keyword evidence="12" id="KW-1015">Disulfide bond</keyword>
<dbReference type="SUPFAM" id="SSF50630">
    <property type="entry name" value="Acid proteases"/>
    <property type="match status" value="1"/>
</dbReference>
<protein>
    <submittedName>
        <fullName evidence="17">Aspartic peptidase domain-containing protein</fullName>
    </submittedName>
</protein>
<proteinExistence type="inferred from homology"/>
<dbReference type="GO" id="GO:0006508">
    <property type="term" value="P:proteolysis"/>
    <property type="evidence" value="ECO:0007669"/>
    <property type="project" value="UniProtKB-KW"/>
</dbReference>
<accession>A0AAN6IGJ0</accession>
<evidence type="ECO:0000256" key="14">
    <source>
        <dbReference type="SAM" id="MobiDB-lite"/>
    </source>
</evidence>
<name>A0AAN6IGJ0_9EURO</name>
<keyword evidence="5 15" id="KW-0732">Signal</keyword>
<dbReference type="GO" id="GO:0005886">
    <property type="term" value="C:plasma membrane"/>
    <property type="evidence" value="ECO:0007669"/>
    <property type="project" value="UniProtKB-SubCell"/>
</dbReference>
<feature type="signal peptide" evidence="15">
    <location>
        <begin position="1"/>
        <end position="17"/>
    </location>
</feature>
<dbReference type="Proteomes" id="UP001203852">
    <property type="component" value="Unassembled WGS sequence"/>
</dbReference>
<dbReference type="InterPro" id="IPR021109">
    <property type="entry name" value="Peptidase_aspartic_dom_sf"/>
</dbReference>
<keyword evidence="9" id="KW-0325">Glycoprotein</keyword>
<keyword evidence="18" id="KW-1185">Reference proteome</keyword>
<dbReference type="PROSITE" id="PS51767">
    <property type="entry name" value="PEPTIDASE_A1"/>
    <property type="match status" value="1"/>
</dbReference>
<dbReference type="EMBL" id="MU404351">
    <property type="protein sequence ID" value="KAI1616731.1"/>
    <property type="molecule type" value="Genomic_DNA"/>
</dbReference>
<dbReference type="Gene3D" id="2.40.70.10">
    <property type="entry name" value="Acid Proteases"/>
    <property type="match status" value="2"/>
</dbReference>
<feature type="disulfide bond" evidence="12">
    <location>
        <begin position="119"/>
        <end position="124"/>
    </location>
</feature>
<dbReference type="CDD" id="cd05471">
    <property type="entry name" value="pepsin_like"/>
    <property type="match status" value="1"/>
</dbReference>
<gene>
    <name evidence="17" type="ORF">EDD36DRAFT_144037</name>
</gene>
<sequence length="505" mass="52585">MYRQLLSLALLFSHVSAFYPYGSDDGDEDKRSLSSNIGMRDRDASGGITLDIKRMRAKRDNTFTVVKSSTPSAPNAMAIDSDGSDFTYFSVMEFGSSGQQMYMLIDTGSANTWVMGSGCQSNACLIHNTFGSAESTTLNTTSQSWSLSYGTGEVQGVVAQDTVKFANYSVRMGFGLASSASDDFNNYPMDGILGLGRPSSDTLGTDTIMQVLDQQGTLPKNIVGVHLQRASDGTNDGEITFGGVDSSRYSGKLSYTKVANTENWEIAASDAGVNGNGVGFTGKTAIIDTGTSYILMPEADAQAVHNLIPGSSQNGEIFVIPCSTTASVYFTFSGIQYTVPSKDFIGQTVGDGCQSKIIGHQAFGPNEWILGDVFLKNVYTVFDFDNNQIGFGTTGGSSSSSSSSSASSSSSSASSSVAADSTSTTDSSASTKTSSSSHTSSSEPSTTFRTTTSTGSSSTSSSSAQATTSSGVTDSSPFASSFATPQINTNSVAALLLALLVALLL</sequence>
<keyword evidence="6 13" id="KW-0064">Aspartyl protease</keyword>
<evidence type="ECO:0000256" key="2">
    <source>
        <dbReference type="ARBA" id="ARBA00007447"/>
    </source>
</evidence>
<keyword evidence="8" id="KW-0472">Membrane</keyword>
<feature type="chain" id="PRO_5043054448" evidence="15">
    <location>
        <begin position="18"/>
        <end position="505"/>
    </location>
</feature>
<keyword evidence="10" id="KW-0449">Lipoprotein</keyword>
<dbReference type="PANTHER" id="PTHR47966:SF75">
    <property type="entry name" value="ENDOPEPTIDASE (CTSD), PUTATIVE (AFU_ORTHOLOGUE AFUA_4G07040)-RELATED"/>
    <property type="match status" value="1"/>
</dbReference>
<dbReference type="InterPro" id="IPR001461">
    <property type="entry name" value="Aspartic_peptidase_A1"/>
</dbReference>
<organism evidence="17 18">
    <name type="scientific">Exophiala viscosa</name>
    <dbReference type="NCBI Taxonomy" id="2486360"/>
    <lineage>
        <taxon>Eukaryota</taxon>
        <taxon>Fungi</taxon>
        <taxon>Dikarya</taxon>
        <taxon>Ascomycota</taxon>
        <taxon>Pezizomycotina</taxon>
        <taxon>Eurotiomycetes</taxon>
        <taxon>Chaetothyriomycetidae</taxon>
        <taxon>Chaetothyriales</taxon>
        <taxon>Herpotrichiellaceae</taxon>
        <taxon>Exophiala</taxon>
    </lineage>
</organism>
<evidence type="ECO:0000256" key="9">
    <source>
        <dbReference type="ARBA" id="ARBA00023180"/>
    </source>
</evidence>
<keyword evidence="3" id="KW-1003">Cell membrane</keyword>
<evidence type="ECO:0000313" key="17">
    <source>
        <dbReference type="EMBL" id="KAI1616731.1"/>
    </source>
</evidence>